<proteinExistence type="predicted"/>
<organism evidence="2 3">
    <name type="scientific">Tenacibaculum tangerinum</name>
    <dbReference type="NCBI Taxonomy" id="3038772"/>
    <lineage>
        <taxon>Bacteria</taxon>
        <taxon>Pseudomonadati</taxon>
        <taxon>Bacteroidota</taxon>
        <taxon>Flavobacteriia</taxon>
        <taxon>Flavobacteriales</taxon>
        <taxon>Flavobacteriaceae</taxon>
        <taxon>Tenacibaculum</taxon>
    </lineage>
</organism>
<feature type="transmembrane region" description="Helical" evidence="1">
    <location>
        <begin position="12"/>
        <end position="34"/>
    </location>
</feature>
<reference evidence="2 3" key="1">
    <citation type="submission" date="2023-04" db="EMBL/GenBank/DDBJ databases">
        <title>Tenacibaculum tangerinum sp. nov., isolated from sea tidal flat of South Korea.</title>
        <authorList>
            <person name="Lee S.H."/>
            <person name="Kim J.-J."/>
        </authorList>
    </citation>
    <scope>NUCLEOTIDE SEQUENCE [LARGE SCALE GENOMIC DNA]</scope>
    <source>
        <strain evidence="2 3">GRR-S3-23</strain>
    </source>
</reference>
<keyword evidence="1" id="KW-0812">Transmembrane</keyword>
<gene>
    <name evidence="2" type="ORF">P8625_03440</name>
</gene>
<feature type="transmembrane region" description="Helical" evidence="1">
    <location>
        <begin position="54"/>
        <end position="74"/>
    </location>
</feature>
<protein>
    <submittedName>
        <fullName evidence="2">DUF2975 domain-containing protein</fullName>
    </submittedName>
</protein>
<accession>A0ABY8L6G5</accession>
<evidence type="ECO:0000313" key="2">
    <source>
        <dbReference type="EMBL" id="WGH76232.1"/>
    </source>
</evidence>
<dbReference type="RefSeq" id="WP_279652101.1">
    <property type="nucleotide sequence ID" value="NZ_CP122539.1"/>
</dbReference>
<dbReference type="Pfam" id="PF11188">
    <property type="entry name" value="DUF2975"/>
    <property type="match status" value="1"/>
</dbReference>
<dbReference type="InterPro" id="IPR021354">
    <property type="entry name" value="DUF2975"/>
</dbReference>
<dbReference type="Proteomes" id="UP001232001">
    <property type="component" value="Chromosome"/>
</dbReference>
<keyword evidence="1" id="KW-1133">Transmembrane helix</keyword>
<feature type="transmembrane region" description="Helical" evidence="1">
    <location>
        <begin position="134"/>
        <end position="154"/>
    </location>
</feature>
<name>A0ABY8L6G5_9FLAO</name>
<keyword evidence="1" id="KW-0472">Membrane</keyword>
<evidence type="ECO:0000313" key="3">
    <source>
        <dbReference type="Proteomes" id="UP001232001"/>
    </source>
</evidence>
<dbReference type="EMBL" id="CP122539">
    <property type="protein sequence ID" value="WGH76232.1"/>
    <property type="molecule type" value="Genomic_DNA"/>
</dbReference>
<feature type="transmembrane region" description="Helical" evidence="1">
    <location>
        <begin position="104"/>
        <end position="122"/>
    </location>
</feature>
<keyword evidence="3" id="KW-1185">Reference proteome</keyword>
<sequence>MDTPKTLFSTLNAFIFLIIIAISFGLMLTILSAFGTIPDSMFKSEVSFPELDWVVYLFMTLNLIVYGVFVYGLFKLRKVSKLFLNGTFYDLELGKNCSLAGKSFILSGVFWCLFDGLSSIYFKNEFSIGVSDKTFIYLFFIVMGLFLMLTSKLFDRALELKKENDLTI</sequence>
<evidence type="ECO:0000256" key="1">
    <source>
        <dbReference type="SAM" id="Phobius"/>
    </source>
</evidence>